<feature type="region of interest" description="Disordered" evidence="1">
    <location>
        <begin position="299"/>
        <end position="353"/>
    </location>
</feature>
<dbReference type="Pfam" id="PF14610">
    <property type="entry name" value="Psg1"/>
    <property type="match status" value="1"/>
</dbReference>
<feature type="transmembrane region" description="Helical" evidence="2">
    <location>
        <begin position="242"/>
        <end position="264"/>
    </location>
</feature>
<organism evidence="4 5">
    <name type="scientific">Podospora aff. communis PSN243</name>
    <dbReference type="NCBI Taxonomy" id="3040156"/>
    <lineage>
        <taxon>Eukaryota</taxon>
        <taxon>Fungi</taxon>
        <taxon>Dikarya</taxon>
        <taxon>Ascomycota</taxon>
        <taxon>Pezizomycotina</taxon>
        <taxon>Sordariomycetes</taxon>
        <taxon>Sordariomycetidae</taxon>
        <taxon>Sordariales</taxon>
        <taxon>Podosporaceae</taxon>
        <taxon>Podospora</taxon>
    </lineage>
</organism>
<feature type="compositionally biased region" description="Basic and acidic residues" evidence="1">
    <location>
        <begin position="341"/>
        <end position="353"/>
    </location>
</feature>
<feature type="signal peptide" evidence="3">
    <location>
        <begin position="1"/>
        <end position="26"/>
    </location>
</feature>
<gene>
    <name evidence="4" type="ORF">QBC34DRAFT_418037</name>
</gene>
<keyword evidence="2" id="KW-1133">Transmembrane helix</keyword>
<evidence type="ECO:0000313" key="4">
    <source>
        <dbReference type="EMBL" id="KAK4442895.1"/>
    </source>
</evidence>
<dbReference type="Proteomes" id="UP001321760">
    <property type="component" value="Unassembled WGS sequence"/>
</dbReference>
<evidence type="ECO:0008006" key="6">
    <source>
        <dbReference type="Google" id="ProtNLM"/>
    </source>
</evidence>
<protein>
    <recommendedName>
        <fullName evidence="6">Mid2 domain-containing protein</fullName>
    </recommendedName>
</protein>
<keyword evidence="2" id="KW-0812">Transmembrane</keyword>
<accession>A0AAV9G6M9</accession>
<keyword evidence="5" id="KW-1185">Reference proteome</keyword>
<evidence type="ECO:0000313" key="5">
    <source>
        <dbReference type="Proteomes" id="UP001321760"/>
    </source>
</evidence>
<evidence type="ECO:0000256" key="2">
    <source>
        <dbReference type="SAM" id="Phobius"/>
    </source>
</evidence>
<feature type="compositionally biased region" description="Polar residues" evidence="1">
    <location>
        <begin position="321"/>
        <end position="339"/>
    </location>
</feature>
<dbReference type="InterPro" id="IPR028000">
    <property type="entry name" value="Pma1"/>
</dbReference>
<proteinExistence type="predicted"/>
<name>A0AAV9G6M9_9PEZI</name>
<evidence type="ECO:0000256" key="3">
    <source>
        <dbReference type="SAM" id="SignalP"/>
    </source>
</evidence>
<sequence length="353" mass="37436">MGRTWSLRQLVATASAVLLGCQPALAFPQGQDQVINPLPLSAWVVVDEAGMAVTRTPVVRTTNGATITDNPPPATLMATATYTLLPSGVATTSTGFAPVATATGKNNAGIFLACDKNQSPGGRFCQPVPGTVMYVGYTYYVTWSPFRFPDGNTKVAVQITPEDGQATTSETFPASRGFWAWTIDKDFLRDAGGSDSISVEISILQEDASTPEDHDAEKHPGPTVYVTYPPPLVPVKGSSPSVVAIAVPVVVAVVVLLLAGLCFWSWRRHGTVPIVGALGKVRRRSSGYGVRKSASERVGRGVPVGGGGFGVAPSDKPGPNINIQLTDRDSWSPTGTGSRNVFREEVQRQERQR</sequence>
<keyword evidence="2" id="KW-0472">Membrane</keyword>
<dbReference type="EMBL" id="MU866004">
    <property type="protein sequence ID" value="KAK4442895.1"/>
    <property type="molecule type" value="Genomic_DNA"/>
</dbReference>
<reference evidence="4" key="2">
    <citation type="submission" date="2023-05" db="EMBL/GenBank/DDBJ databases">
        <authorList>
            <consortium name="Lawrence Berkeley National Laboratory"/>
            <person name="Steindorff A."/>
            <person name="Hensen N."/>
            <person name="Bonometti L."/>
            <person name="Westerberg I."/>
            <person name="Brannstrom I.O."/>
            <person name="Guillou S."/>
            <person name="Cros-Aarteil S."/>
            <person name="Calhoun S."/>
            <person name="Haridas S."/>
            <person name="Kuo A."/>
            <person name="Mondo S."/>
            <person name="Pangilinan J."/>
            <person name="Riley R."/>
            <person name="Labutti K."/>
            <person name="Andreopoulos B."/>
            <person name="Lipzen A."/>
            <person name="Chen C."/>
            <person name="Yanf M."/>
            <person name="Daum C."/>
            <person name="Ng V."/>
            <person name="Clum A."/>
            <person name="Ohm R."/>
            <person name="Martin F."/>
            <person name="Silar P."/>
            <person name="Natvig D."/>
            <person name="Lalanne C."/>
            <person name="Gautier V."/>
            <person name="Ament-Velasquez S.L."/>
            <person name="Kruys A."/>
            <person name="Hutchinson M.I."/>
            <person name="Powell A.J."/>
            <person name="Barry K."/>
            <person name="Miller A.N."/>
            <person name="Grigoriev I.V."/>
            <person name="Debuchy R."/>
            <person name="Gladieux P."/>
            <person name="Thoren M.H."/>
            <person name="Johannesson H."/>
        </authorList>
    </citation>
    <scope>NUCLEOTIDE SEQUENCE</scope>
    <source>
        <strain evidence="4">PSN243</strain>
    </source>
</reference>
<feature type="chain" id="PRO_5043731820" description="Mid2 domain-containing protein" evidence="3">
    <location>
        <begin position="27"/>
        <end position="353"/>
    </location>
</feature>
<reference evidence="4" key="1">
    <citation type="journal article" date="2023" name="Mol. Phylogenet. Evol.">
        <title>Genome-scale phylogeny and comparative genomics of the fungal order Sordariales.</title>
        <authorList>
            <person name="Hensen N."/>
            <person name="Bonometti L."/>
            <person name="Westerberg I."/>
            <person name="Brannstrom I.O."/>
            <person name="Guillou S."/>
            <person name="Cros-Aarteil S."/>
            <person name="Calhoun S."/>
            <person name="Haridas S."/>
            <person name="Kuo A."/>
            <person name="Mondo S."/>
            <person name="Pangilinan J."/>
            <person name="Riley R."/>
            <person name="LaButti K."/>
            <person name="Andreopoulos B."/>
            <person name="Lipzen A."/>
            <person name="Chen C."/>
            <person name="Yan M."/>
            <person name="Daum C."/>
            <person name="Ng V."/>
            <person name="Clum A."/>
            <person name="Steindorff A."/>
            <person name="Ohm R.A."/>
            <person name="Martin F."/>
            <person name="Silar P."/>
            <person name="Natvig D.O."/>
            <person name="Lalanne C."/>
            <person name="Gautier V."/>
            <person name="Ament-Velasquez S.L."/>
            <person name="Kruys A."/>
            <person name="Hutchinson M.I."/>
            <person name="Powell A.J."/>
            <person name="Barry K."/>
            <person name="Miller A.N."/>
            <person name="Grigoriev I.V."/>
            <person name="Debuchy R."/>
            <person name="Gladieux P."/>
            <person name="Hiltunen Thoren M."/>
            <person name="Johannesson H."/>
        </authorList>
    </citation>
    <scope>NUCLEOTIDE SEQUENCE</scope>
    <source>
        <strain evidence="4">PSN243</strain>
    </source>
</reference>
<dbReference type="AlphaFoldDB" id="A0AAV9G6M9"/>
<dbReference type="PROSITE" id="PS51257">
    <property type="entry name" value="PROKAR_LIPOPROTEIN"/>
    <property type="match status" value="1"/>
</dbReference>
<comment type="caution">
    <text evidence="4">The sequence shown here is derived from an EMBL/GenBank/DDBJ whole genome shotgun (WGS) entry which is preliminary data.</text>
</comment>
<keyword evidence="3" id="KW-0732">Signal</keyword>
<evidence type="ECO:0000256" key="1">
    <source>
        <dbReference type="SAM" id="MobiDB-lite"/>
    </source>
</evidence>